<comment type="caution">
    <text evidence="1">The sequence shown here is derived from an EMBL/GenBank/DDBJ whole genome shotgun (WGS) entry which is preliminary data.</text>
</comment>
<organism evidence="1 2">
    <name type="scientific">Persea americana</name>
    <name type="common">Avocado</name>
    <dbReference type="NCBI Taxonomy" id="3435"/>
    <lineage>
        <taxon>Eukaryota</taxon>
        <taxon>Viridiplantae</taxon>
        <taxon>Streptophyta</taxon>
        <taxon>Embryophyta</taxon>
        <taxon>Tracheophyta</taxon>
        <taxon>Spermatophyta</taxon>
        <taxon>Magnoliopsida</taxon>
        <taxon>Magnoliidae</taxon>
        <taxon>Laurales</taxon>
        <taxon>Lauraceae</taxon>
        <taxon>Persea</taxon>
    </lineage>
</organism>
<reference evidence="1 2" key="1">
    <citation type="journal article" date="2022" name="Hortic Res">
        <title>A haplotype resolved chromosomal level avocado genome allows analysis of novel avocado genes.</title>
        <authorList>
            <person name="Nath O."/>
            <person name="Fletcher S.J."/>
            <person name="Hayward A."/>
            <person name="Shaw L.M."/>
            <person name="Masouleh A.K."/>
            <person name="Furtado A."/>
            <person name="Henry R.J."/>
            <person name="Mitter N."/>
        </authorList>
    </citation>
    <scope>NUCLEOTIDE SEQUENCE [LARGE SCALE GENOMIC DNA]</scope>
    <source>
        <strain evidence="2">cv. Hass</strain>
    </source>
</reference>
<proteinExistence type="predicted"/>
<keyword evidence="2" id="KW-1185">Reference proteome</keyword>
<name>A0ACC2MY50_PERAE</name>
<dbReference type="EMBL" id="CM056809">
    <property type="protein sequence ID" value="KAJ8650331.1"/>
    <property type="molecule type" value="Genomic_DNA"/>
</dbReference>
<dbReference type="Proteomes" id="UP001234297">
    <property type="component" value="Chromosome 1"/>
</dbReference>
<gene>
    <name evidence="1" type="ORF">MRB53_003354</name>
</gene>
<accession>A0ACC2MY50</accession>
<protein>
    <submittedName>
        <fullName evidence="1">Uncharacterized protein</fullName>
    </submittedName>
</protein>
<evidence type="ECO:0000313" key="1">
    <source>
        <dbReference type="EMBL" id="KAJ8650331.1"/>
    </source>
</evidence>
<evidence type="ECO:0000313" key="2">
    <source>
        <dbReference type="Proteomes" id="UP001234297"/>
    </source>
</evidence>
<sequence length="83" mass="9467">MSSIFFTDIGQSNQIPETLMRKADFLNSMGIGEFLMLTCTAVYTVSLTKSENWCVHSVVILALRAHPERLVSYFPIVVRRDRN</sequence>